<protein>
    <submittedName>
        <fullName evidence="1">V-type proton ATPase subunit G</fullName>
    </submittedName>
</protein>
<evidence type="ECO:0000313" key="1">
    <source>
        <dbReference type="EMBL" id="KAI7997492.1"/>
    </source>
</evidence>
<sequence>MQILLTVEQEAQKIVNATKSAKMARLKQAKEEAEKEVAEYRAQMELEFQWKITEWSKKQSNGDSGADVNYLERETGVKIQHFETEVGKISHDVNLMLLKHVTTVKVWAS</sequence>
<keyword evidence="2" id="KW-1185">Reference proteome</keyword>
<reference evidence="1 2" key="1">
    <citation type="journal article" date="2022" name="Plant J.">
        <title>Chromosome-level genome of Camellia lanceoleosa provides a valuable resource for understanding genome evolution and self-incompatibility.</title>
        <authorList>
            <person name="Gong W."/>
            <person name="Xiao S."/>
            <person name="Wang L."/>
            <person name="Liao Z."/>
            <person name="Chang Y."/>
            <person name="Mo W."/>
            <person name="Hu G."/>
            <person name="Li W."/>
            <person name="Zhao G."/>
            <person name="Zhu H."/>
            <person name="Hu X."/>
            <person name="Ji K."/>
            <person name="Xiang X."/>
            <person name="Song Q."/>
            <person name="Yuan D."/>
            <person name="Jin S."/>
            <person name="Zhang L."/>
        </authorList>
    </citation>
    <scope>NUCLEOTIDE SEQUENCE [LARGE SCALE GENOMIC DNA]</scope>
    <source>
        <strain evidence="1">SQ_2022a</strain>
    </source>
</reference>
<dbReference type="EMBL" id="CM045767">
    <property type="protein sequence ID" value="KAI7997492.1"/>
    <property type="molecule type" value="Genomic_DNA"/>
</dbReference>
<evidence type="ECO:0000313" key="2">
    <source>
        <dbReference type="Proteomes" id="UP001060215"/>
    </source>
</evidence>
<dbReference type="Proteomes" id="UP001060215">
    <property type="component" value="Chromosome 10"/>
</dbReference>
<gene>
    <name evidence="1" type="ORF">LOK49_LG10G01719</name>
</gene>
<accession>A0ACC0GAS2</accession>
<proteinExistence type="predicted"/>
<name>A0ACC0GAS2_9ERIC</name>
<comment type="caution">
    <text evidence="1">The sequence shown here is derived from an EMBL/GenBank/DDBJ whole genome shotgun (WGS) entry which is preliminary data.</text>
</comment>
<organism evidence="1 2">
    <name type="scientific">Camellia lanceoleosa</name>
    <dbReference type="NCBI Taxonomy" id="1840588"/>
    <lineage>
        <taxon>Eukaryota</taxon>
        <taxon>Viridiplantae</taxon>
        <taxon>Streptophyta</taxon>
        <taxon>Embryophyta</taxon>
        <taxon>Tracheophyta</taxon>
        <taxon>Spermatophyta</taxon>
        <taxon>Magnoliopsida</taxon>
        <taxon>eudicotyledons</taxon>
        <taxon>Gunneridae</taxon>
        <taxon>Pentapetalae</taxon>
        <taxon>asterids</taxon>
        <taxon>Ericales</taxon>
        <taxon>Theaceae</taxon>
        <taxon>Camellia</taxon>
    </lineage>
</organism>